<evidence type="ECO:0000256" key="1">
    <source>
        <dbReference type="SAM" id="MobiDB-lite"/>
    </source>
</evidence>
<sequence>MKLELADGSVLTEVPVAEFAKGAHLVERQMGRAASVDRRVKGDLSNLAQSSSAGVQVPTGVPASGTPAGAAGAAAARQDRNQDADQLPGAKLLSAIDGVLQPAKVGPQEAAGSYLVFELPKALRALKADQPLTIVVTAGAAVHRLAATLHRD</sequence>
<reference evidence="2 3" key="1">
    <citation type="submission" date="2018-03" db="EMBL/GenBank/DDBJ databases">
        <title>The draft genome of Sphingosinicella sp. GL-C-18.</title>
        <authorList>
            <person name="Liu L."/>
            <person name="Li L."/>
            <person name="Liang L."/>
            <person name="Zhang X."/>
            <person name="Wang T."/>
        </authorList>
    </citation>
    <scope>NUCLEOTIDE SEQUENCE [LARGE SCALE GENOMIC DNA]</scope>
    <source>
        <strain evidence="2 3">GL-C-18</strain>
    </source>
</reference>
<dbReference type="AlphaFoldDB" id="A0A2P7QNF0"/>
<feature type="region of interest" description="Disordered" evidence="1">
    <location>
        <begin position="51"/>
        <end position="84"/>
    </location>
</feature>
<proteinExistence type="predicted"/>
<comment type="caution">
    <text evidence="2">The sequence shown here is derived from an EMBL/GenBank/DDBJ whole genome shotgun (WGS) entry which is preliminary data.</text>
</comment>
<evidence type="ECO:0000313" key="2">
    <source>
        <dbReference type="EMBL" id="PSJ39481.1"/>
    </source>
</evidence>
<dbReference type="EMBL" id="PXYI01000004">
    <property type="protein sequence ID" value="PSJ39481.1"/>
    <property type="molecule type" value="Genomic_DNA"/>
</dbReference>
<evidence type="ECO:0000313" key="3">
    <source>
        <dbReference type="Proteomes" id="UP000241167"/>
    </source>
</evidence>
<keyword evidence="3" id="KW-1185">Reference proteome</keyword>
<protein>
    <submittedName>
        <fullName evidence="2">Uncharacterized protein</fullName>
    </submittedName>
</protein>
<dbReference type="Proteomes" id="UP000241167">
    <property type="component" value="Unassembled WGS sequence"/>
</dbReference>
<name>A0A2P7QNF0_9SPHN</name>
<gene>
    <name evidence="2" type="ORF">C7I55_12785</name>
</gene>
<accession>A0A2P7QNF0</accession>
<organism evidence="2 3">
    <name type="scientific">Allosphingosinicella deserti</name>
    <dbReference type="NCBI Taxonomy" id="2116704"/>
    <lineage>
        <taxon>Bacteria</taxon>
        <taxon>Pseudomonadati</taxon>
        <taxon>Pseudomonadota</taxon>
        <taxon>Alphaproteobacteria</taxon>
        <taxon>Sphingomonadales</taxon>
        <taxon>Sphingomonadaceae</taxon>
        <taxon>Allosphingosinicella</taxon>
    </lineage>
</organism>